<feature type="compositionally biased region" description="Low complexity" evidence="3">
    <location>
        <begin position="359"/>
        <end position="394"/>
    </location>
</feature>
<dbReference type="GO" id="GO:0005768">
    <property type="term" value="C:endosome"/>
    <property type="evidence" value="ECO:0007669"/>
    <property type="project" value="TreeGrafter"/>
</dbReference>
<evidence type="ECO:0000313" key="5">
    <source>
        <dbReference type="Proteomes" id="UP000076078"/>
    </source>
</evidence>
<dbReference type="FunCoup" id="A0A152A6T8">
    <property type="interactions" value="1"/>
</dbReference>
<sequence length="412" mass="48417">MNFYYNCYICHKKFNYQENYCESCLNRINNDQTTVFNLIESIVQKKKENSIQRKRIENIISQDDIVKLENIRASKLSLINNKKYQIQQLKDRIVQLKSLNDEESQNIEKRMKFLSKRRTTLKSNKTAFINVDQNVFAEQTLEIEKEKSHINQLNQLVQSKKKSLVEILTIKILKFKPSPKFENHFNIINILFNDFDFKKYPKDIIFITLGYIARISNLLSYFLGVVMPNEMIYKGSNTYIQRYNKKYPLFYHKSTQTSDYQKALHLLGENISFLRYFYGIYTPVESYSHFLTNLFELIRSPSLGKDKLTNITSSSNTVTNEELYNDEDWELVDPNDDDIDVIIPSTNVDQVVLDEYIPTNNNNNSNNNMNNTTNNNMSNSTTTPVSNSPNENTSMIPRRNSLLALKNMIRFK</sequence>
<dbReference type="PANTHER" id="PTHR15157:SF12">
    <property type="entry name" value="AUTOPHAGY-RELATED PROTEIN 14"/>
    <property type="match status" value="1"/>
</dbReference>
<dbReference type="AlphaFoldDB" id="A0A152A6T8"/>
<feature type="region of interest" description="Disordered" evidence="3">
    <location>
        <begin position="359"/>
        <end position="395"/>
    </location>
</feature>
<evidence type="ECO:0000313" key="4">
    <source>
        <dbReference type="EMBL" id="KYR01787.1"/>
    </source>
</evidence>
<dbReference type="OrthoDB" id="16772at2759"/>
<dbReference type="InParanoid" id="A0A152A6T8"/>
<dbReference type="GO" id="GO:0035493">
    <property type="term" value="P:SNARE complex assembly"/>
    <property type="evidence" value="ECO:0007669"/>
    <property type="project" value="TreeGrafter"/>
</dbReference>
<name>A0A152A6T8_TIELA</name>
<dbReference type="Proteomes" id="UP000076078">
    <property type="component" value="Unassembled WGS sequence"/>
</dbReference>
<comment type="caution">
    <text evidence="4">The sequence shown here is derived from an EMBL/GenBank/DDBJ whole genome shotgun (WGS) entry which is preliminary data.</text>
</comment>
<proteinExistence type="predicted"/>
<dbReference type="GO" id="GO:0032991">
    <property type="term" value="C:protein-containing complex"/>
    <property type="evidence" value="ECO:0007669"/>
    <property type="project" value="UniProtKB-ARBA"/>
</dbReference>
<keyword evidence="5" id="KW-1185">Reference proteome</keyword>
<accession>A0A152A6T8</accession>
<gene>
    <name evidence="4" type="ORF">DLAC_01799</name>
</gene>
<evidence type="ECO:0000256" key="3">
    <source>
        <dbReference type="SAM" id="MobiDB-lite"/>
    </source>
</evidence>
<dbReference type="GO" id="GO:0000323">
    <property type="term" value="C:lytic vacuole"/>
    <property type="evidence" value="ECO:0007669"/>
    <property type="project" value="TreeGrafter"/>
</dbReference>
<dbReference type="STRING" id="361077.A0A152A6T8"/>
<organism evidence="4 5">
    <name type="scientific">Tieghemostelium lacteum</name>
    <name type="common">Slime mold</name>
    <name type="synonym">Dictyostelium lacteum</name>
    <dbReference type="NCBI Taxonomy" id="361077"/>
    <lineage>
        <taxon>Eukaryota</taxon>
        <taxon>Amoebozoa</taxon>
        <taxon>Evosea</taxon>
        <taxon>Eumycetozoa</taxon>
        <taxon>Dictyostelia</taxon>
        <taxon>Dictyosteliales</taxon>
        <taxon>Raperosteliaceae</taxon>
        <taxon>Tieghemostelium</taxon>
    </lineage>
</organism>
<dbReference type="PANTHER" id="PTHR15157">
    <property type="entry name" value="UV RADIATION RESISTANCE-ASSOCIATED GENE PROTEIN"/>
    <property type="match status" value="1"/>
</dbReference>
<dbReference type="OMA" id="FNFQESY"/>
<evidence type="ECO:0008006" key="6">
    <source>
        <dbReference type="Google" id="ProtNLM"/>
    </source>
</evidence>
<reference evidence="4 5" key="1">
    <citation type="submission" date="2015-12" db="EMBL/GenBank/DDBJ databases">
        <title>Dictyostelia acquired genes for synthesis and detection of signals that induce cell-type specialization by lateral gene transfer from prokaryotes.</title>
        <authorList>
            <person name="Gloeckner G."/>
            <person name="Schaap P."/>
        </authorList>
    </citation>
    <scope>NUCLEOTIDE SEQUENCE [LARGE SCALE GENOMIC DNA]</scope>
    <source>
        <strain evidence="4 5">TK</strain>
    </source>
</reference>
<protein>
    <recommendedName>
        <fullName evidence="6">Autophagy-related protein 14</fullName>
    </recommendedName>
</protein>
<dbReference type="EMBL" id="LODT01000006">
    <property type="protein sequence ID" value="KYR01787.1"/>
    <property type="molecule type" value="Genomic_DNA"/>
</dbReference>
<evidence type="ECO:0000256" key="1">
    <source>
        <dbReference type="ARBA" id="ARBA00023054"/>
    </source>
</evidence>
<feature type="coiled-coil region" evidence="2">
    <location>
        <begin position="79"/>
        <end position="106"/>
    </location>
</feature>
<keyword evidence="1 2" id="KW-0175">Coiled coil</keyword>
<evidence type="ECO:0000256" key="2">
    <source>
        <dbReference type="SAM" id="Coils"/>
    </source>
</evidence>
<dbReference type="InterPro" id="IPR018791">
    <property type="entry name" value="UV_resistance/autophagy_Atg14"/>
</dbReference>
<dbReference type="GO" id="GO:0000149">
    <property type="term" value="F:SNARE binding"/>
    <property type="evidence" value="ECO:0007669"/>
    <property type="project" value="TreeGrafter"/>
</dbReference>
<dbReference type="Pfam" id="PF10186">
    <property type="entry name" value="ATG14"/>
    <property type="match status" value="1"/>
</dbReference>